<dbReference type="Gene3D" id="1.10.8.60">
    <property type="match status" value="1"/>
</dbReference>
<feature type="compositionally biased region" description="Polar residues" evidence="4">
    <location>
        <begin position="945"/>
        <end position="980"/>
    </location>
</feature>
<dbReference type="SUPFAM" id="SSF81923">
    <property type="entry name" value="Double Clp-N motif"/>
    <property type="match status" value="1"/>
</dbReference>
<dbReference type="InterPro" id="IPR004176">
    <property type="entry name" value="Clp_R_N"/>
</dbReference>
<dbReference type="EMBL" id="BAABKZ010000005">
    <property type="protein sequence ID" value="GAA5098293.1"/>
    <property type="molecule type" value="Genomic_DNA"/>
</dbReference>
<dbReference type="PROSITE" id="PS50151">
    <property type="entry name" value="UVR"/>
    <property type="match status" value="1"/>
</dbReference>
<gene>
    <name evidence="7" type="ORF">GCM10025760_33320</name>
</gene>
<evidence type="ECO:0000313" key="7">
    <source>
        <dbReference type="EMBL" id="GAA5098293.1"/>
    </source>
</evidence>
<dbReference type="SUPFAM" id="SSF52540">
    <property type="entry name" value="P-loop containing nucleoside triphosphate hydrolases"/>
    <property type="match status" value="2"/>
</dbReference>
<reference evidence="8" key="1">
    <citation type="journal article" date="2019" name="Int. J. Syst. Evol. Microbiol.">
        <title>The Global Catalogue of Microorganisms (GCM) 10K type strain sequencing project: providing services to taxonomists for standard genome sequencing and annotation.</title>
        <authorList>
            <consortium name="The Broad Institute Genomics Platform"/>
            <consortium name="The Broad Institute Genome Sequencing Center for Infectious Disease"/>
            <person name="Wu L."/>
            <person name="Ma J."/>
        </authorList>
    </citation>
    <scope>NUCLEOTIDE SEQUENCE [LARGE SCALE GENOMIC DNA]</scope>
    <source>
        <strain evidence="8">JCM 18959</strain>
    </source>
</reference>
<dbReference type="InterPro" id="IPR050130">
    <property type="entry name" value="ClpA_ClpB"/>
</dbReference>
<name>A0ABP9MLD3_9MICO</name>
<evidence type="ECO:0000259" key="5">
    <source>
        <dbReference type="PROSITE" id="PS50151"/>
    </source>
</evidence>
<evidence type="ECO:0000256" key="2">
    <source>
        <dbReference type="ARBA" id="ARBA00022840"/>
    </source>
</evidence>
<comment type="caution">
    <text evidence="7">The sequence shown here is derived from an EMBL/GenBank/DDBJ whole genome shotgun (WGS) entry which is preliminary data.</text>
</comment>
<dbReference type="InterPro" id="IPR036628">
    <property type="entry name" value="Clp_N_dom_sf"/>
</dbReference>
<evidence type="ECO:0008006" key="9">
    <source>
        <dbReference type="Google" id="ProtNLM"/>
    </source>
</evidence>
<dbReference type="PANTHER" id="PTHR11638">
    <property type="entry name" value="ATP-DEPENDENT CLP PROTEASE"/>
    <property type="match status" value="1"/>
</dbReference>
<dbReference type="PROSITE" id="PS51903">
    <property type="entry name" value="CLP_R"/>
    <property type="match status" value="1"/>
</dbReference>
<dbReference type="RefSeq" id="WP_194415479.1">
    <property type="nucleotide sequence ID" value="NZ_BAABKZ010000005.1"/>
</dbReference>
<accession>A0ABP9MLD3</accession>
<dbReference type="InterPro" id="IPR011646">
    <property type="entry name" value="KAP_P-loop"/>
</dbReference>
<dbReference type="InterPro" id="IPR041546">
    <property type="entry name" value="ClpA/ClpB_AAA_lid"/>
</dbReference>
<dbReference type="Proteomes" id="UP001501407">
    <property type="component" value="Unassembled WGS sequence"/>
</dbReference>
<feature type="region of interest" description="Disordered" evidence="4">
    <location>
        <begin position="937"/>
        <end position="980"/>
    </location>
</feature>
<dbReference type="InterPro" id="IPR027417">
    <property type="entry name" value="P-loop_NTPase"/>
</dbReference>
<dbReference type="Pfam" id="PF02861">
    <property type="entry name" value="Clp_N"/>
    <property type="match status" value="1"/>
</dbReference>
<protein>
    <recommendedName>
        <fullName evidence="9">AAA family ATPase</fullName>
    </recommendedName>
</protein>
<keyword evidence="8" id="KW-1185">Reference proteome</keyword>
<organism evidence="7 8">
    <name type="scientific">Microbacterium yannicii</name>
    <dbReference type="NCBI Taxonomy" id="671622"/>
    <lineage>
        <taxon>Bacteria</taxon>
        <taxon>Bacillati</taxon>
        <taxon>Actinomycetota</taxon>
        <taxon>Actinomycetes</taxon>
        <taxon>Micrococcales</taxon>
        <taxon>Microbacteriaceae</taxon>
        <taxon>Microbacterium</taxon>
    </lineage>
</organism>
<dbReference type="Pfam" id="PF17871">
    <property type="entry name" value="AAA_lid_9"/>
    <property type="match status" value="1"/>
</dbReference>
<proteinExistence type="predicted"/>
<dbReference type="InterPro" id="IPR001943">
    <property type="entry name" value="UVR_dom"/>
</dbReference>
<keyword evidence="3" id="KW-0677">Repeat</keyword>
<feature type="domain" description="UVR" evidence="5">
    <location>
        <begin position="407"/>
        <end position="442"/>
    </location>
</feature>
<keyword evidence="2" id="KW-0067">ATP-binding</keyword>
<dbReference type="Gene3D" id="3.40.50.300">
    <property type="entry name" value="P-loop containing nucleotide triphosphate hydrolases"/>
    <property type="match status" value="1"/>
</dbReference>
<evidence type="ECO:0000256" key="1">
    <source>
        <dbReference type="ARBA" id="ARBA00022741"/>
    </source>
</evidence>
<dbReference type="Gene3D" id="4.10.860.10">
    <property type="entry name" value="UVR domain"/>
    <property type="match status" value="1"/>
</dbReference>
<evidence type="ECO:0000256" key="4">
    <source>
        <dbReference type="SAM" id="MobiDB-lite"/>
    </source>
</evidence>
<evidence type="ECO:0000259" key="6">
    <source>
        <dbReference type="PROSITE" id="PS51903"/>
    </source>
</evidence>
<keyword evidence="1" id="KW-0547">Nucleotide-binding</keyword>
<evidence type="ECO:0000313" key="8">
    <source>
        <dbReference type="Proteomes" id="UP001501407"/>
    </source>
</evidence>
<feature type="domain" description="Clp R" evidence="6">
    <location>
        <begin position="2"/>
        <end position="144"/>
    </location>
</feature>
<dbReference type="Pfam" id="PF07693">
    <property type="entry name" value="KAP_NTPase"/>
    <property type="match status" value="1"/>
</dbReference>
<sequence>MFERFTDRARHVIVLAQEEAKTLNHNYIGTEHILLGLIHEGGGVAAQALESVGISLDAVRERVQAIVGQGNDAPTGHIPFTPRAKKVLELSLREAVLLSHNYIGTEHILLGLIHEGDGVAAEILVALGADLDGTREVVRALMTSYEDRATARAGDLVDQAFGGRLVSLTQLSDRWDETIEGRNFEDEIARIMVILARRESSNAVILAEPGADGRALLLALARKFRDGSPDARYRELYELDLGRAEAADGEEDLSKLPDAITHEAAAGSVFFVPDIHALATENPNSLAAGVRKRLIRGEIRIVTILTEEGYRSAIRNVSDLDGLFDTVTLAPPTLEDAMTWLKGMRDRYEAHHKIQITDSAVVAAAIVADAYLDEGDLYSRARALIDRAGARLRIAMSNPPVDLRELDDKIAAVRIQKEKASEDQDFELAASLRDQEKQLLAQRLRQEKLWRLEGVDASMHAVVDEDMVLSTAVELTGVSETRLRASVAGRAARDGQLAASGDYRILNDRPVIMDADDLLGTKATAKRLAAILNASRHAAPFILAIDGGWGVGKSSLLRLIEAELTDSNVVTVPFNAWTAQGELALESLVKSVLVELDPWVLRRWVRKAARQRHVSVIARVVASIGARLLGASRLVDQFWAQAGASDELRNNLRSSIEGMLQEWVDSDPRGGGKRSLIVFVDDLDRCAEDTVVRMCEAMKLYLDAPGLIFVLACDLSVLADGVSSTTGLSERAGRAYLEKIIQVAYRLPPPSGEHIRRLIDAYTQESRTTALVDPIIVEILAEQAGRNPRRIKRILNSFVLTSDLDPMWHVYPLDPTHALTANLLQHIYPQVYDFIVSPDAGNDPIGAFLDFATLKRRATEIPRADDPWWGTATRVFRRAGLPVPRHEAGADITNEVLLVERTLPQGFPEYARNEELIRLLRGVGNVNTRIAMRSQLISSPLPAQPVTQPSSTDEASPGTPSTSRGAPSSQALPSRSTAGS</sequence>
<evidence type="ECO:0000256" key="3">
    <source>
        <dbReference type="PROSITE-ProRule" id="PRU01251"/>
    </source>
</evidence>
<dbReference type="Gene3D" id="1.10.1780.10">
    <property type="entry name" value="Clp, N-terminal domain"/>
    <property type="match status" value="1"/>
</dbReference>
<dbReference type="PANTHER" id="PTHR11638:SF18">
    <property type="entry name" value="HEAT SHOCK PROTEIN 104"/>
    <property type="match status" value="1"/>
</dbReference>